<feature type="compositionally biased region" description="Basic and acidic residues" evidence="2">
    <location>
        <begin position="1"/>
        <end position="15"/>
    </location>
</feature>
<sequence length="600" mass="70882">MIKDSENLEKKDLDVAHQNFDASGAEAAGDDSIEVQEEHDEEEQEENEKLSVEQLVDKMEKLVNQANAGELYKKINALREHIEAKLKDIFQTKEEEYEAENEDASAFNYEHPLQSKFSFLVNHFKEKQDEFHKKQDEEHAENLVKRQDIIERLKGLYINPEPGIDLFKAIRRIKEEWANAGFVAKSEFKNLYNNYYYHLNGFYKMLDLNKEYREQEYAYNLAKRQHIIARAKELLEEPKIQKALNELQFLHKLWKEEGEPVAEEFRDSTWDEFKEVSDKIHGRKAELLVQVEAQQKENLEKKNAIIEQIKKLTSPDKSPNHNYWQQSIKKVETLREDFLKLGSVPKKLSNQNWTEFKQVLRAFNSTKNNFYKSLKNIQIKNLEEKQKLIKIAQDNQNSEDWETMVPFFKKLQNDWKAIGHVPRNQTNTIWDQFREACNHFFDNYREKGDAAGDDWNDNYKNKKSLLDELKAVEQGEDSVKIIEDIKNKWNTIGKVPKNKIGINNEFNRTLKEKLRLNNLNEFDLKEEGLSESQITDRARKLKNQIMDLEAEIVKLENNLSFFNNPTRDNPLLKDSYDKIDDKKAQLESLKSTLHQMISKS</sequence>
<evidence type="ECO:0000256" key="2">
    <source>
        <dbReference type="SAM" id="MobiDB-lite"/>
    </source>
</evidence>
<feature type="coiled-coil region" evidence="1">
    <location>
        <begin position="531"/>
        <end position="599"/>
    </location>
</feature>
<dbReference type="Proteomes" id="UP000198517">
    <property type="component" value="Unassembled WGS sequence"/>
</dbReference>
<evidence type="ECO:0000313" key="3">
    <source>
        <dbReference type="EMBL" id="SDE18073.1"/>
    </source>
</evidence>
<accession>A0A1G7ATE0</accession>
<dbReference type="InterPro" id="IPR007139">
    <property type="entry name" value="DUF349"/>
</dbReference>
<evidence type="ECO:0000256" key="1">
    <source>
        <dbReference type="SAM" id="Coils"/>
    </source>
</evidence>
<protein>
    <recommendedName>
        <fullName evidence="5">DUF349 domain-containing protein</fullName>
    </recommendedName>
</protein>
<dbReference type="Pfam" id="PF03993">
    <property type="entry name" value="DUF349"/>
    <property type="match status" value="5"/>
</dbReference>
<feature type="region of interest" description="Disordered" evidence="2">
    <location>
        <begin position="1"/>
        <end position="49"/>
    </location>
</feature>
<name>A0A1G7ATE0_9FLAO</name>
<dbReference type="STRING" id="1071918.SAMN05421544_10492"/>
<feature type="compositionally biased region" description="Acidic residues" evidence="2">
    <location>
        <begin position="28"/>
        <end position="46"/>
    </location>
</feature>
<keyword evidence="1" id="KW-0175">Coiled coil</keyword>
<dbReference type="AlphaFoldDB" id="A0A1G7ATE0"/>
<proteinExistence type="predicted"/>
<dbReference type="RefSeq" id="WP_092736133.1">
    <property type="nucleotide sequence ID" value="NZ_FNAS01000004.1"/>
</dbReference>
<evidence type="ECO:0008006" key="5">
    <source>
        <dbReference type="Google" id="ProtNLM"/>
    </source>
</evidence>
<dbReference type="SUPFAM" id="SSF161270">
    <property type="entry name" value="PspA lactotransferrin-binding region"/>
    <property type="match status" value="1"/>
</dbReference>
<reference evidence="3 4" key="1">
    <citation type="submission" date="2016-10" db="EMBL/GenBank/DDBJ databases">
        <authorList>
            <person name="de Groot N.N."/>
        </authorList>
    </citation>
    <scope>NUCLEOTIDE SEQUENCE [LARGE SCALE GENOMIC DNA]</scope>
    <source>
        <strain evidence="3 4">DSM 24015</strain>
    </source>
</reference>
<dbReference type="EMBL" id="FNAS01000004">
    <property type="protein sequence ID" value="SDE18073.1"/>
    <property type="molecule type" value="Genomic_DNA"/>
</dbReference>
<dbReference type="OrthoDB" id="5422202at2"/>
<evidence type="ECO:0000313" key="4">
    <source>
        <dbReference type="Proteomes" id="UP000198517"/>
    </source>
</evidence>
<gene>
    <name evidence="3" type="ORF">SAMN05421544_10492</name>
</gene>
<keyword evidence="4" id="KW-1185">Reference proteome</keyword>
<organism evidence="3 4">
    <name type="scientific">Riemerella columbipharyngis</name>
    <dbReference type="NCBI Taxonomy" id="1071918"/>
    <lineage>
        <taxon>Bacteria</taxon>
        <taxon>Pseudomonadati</taxon>
        <taxon>Bacteroidota</taxon>
        <taxon>Flavobacteriia</taxon>
        <taxon>Flavobacteriales</taxon>
        <taxon>Weeksellaceae</taxon>
        <taxon>Riemerella</taxon>
    </lineage>
</organism>